<feature type="signal peptide" evidence="4">
    <location>
        <begin position="1"/>
        <end position="20"/>
    </location>
</feature>
<dbReference type="AlphaFoldDB" id="A0A8J2WL06"/>
<keyword evidence="7" id="KW-1185">Reference proteome</keyword>
<feature type="domain" description="SH3" evidence="5">
    <location>
        <begin position="701"/>
        <end position="764"/>
    </location>
</feature>
<feature type="region of interest" description="Disordered" evidence="3">
    <location>
        <begin position="393"/>
        <end position="700"/>
    </location>
</feature>
<feature type="compositionally biased region" description="Basic and acidic residues" evidence="3">
    <location>
        <begin position="525"/>
        <end position="541"/>
    </location>
</feature>
<dbReference type="InterPro" id="IPR036028">
    <property type="entry name" value="SH3-like_dom_sf"/>
</dbReference>
<feature type="chain" id="PRO_5035154882" description="SH3 domain-containing protein" evidence="4">
    <location>
        <begin position="21"/>
        <end position="781"/>
    </location>
</feature>
<reference evidence="6" key="1">
    <citation type="submission" date="2021-11" db="EMBL/GenBank/DDBJ databases">
        <authorList>
            <consortium name="Genoscope - CEA"/>
            <person name="William W."/>
        </authorList>
    </citation>
    <scope>NUCLEOTIDE SEQUENCE</scope>
</reference>
<feature type="compositionally biased region" description="Low complexity" evidence="3">
    <location>
        <begin position="689"/>
        <end position="700"/>
    </location>
</feature>
<comment type="caution">
    <text evidence="6">The sequence shown here is derived from an EMBL/GenBank/DDBJ whole genome shotgun (WGS) entry which is preliminary data.</text>
</comment>
<dbReference type="PRINTS" id="PR01217">
    <property type="entry name" value="PRICHEXTENSN"/>
</dbReference>
<evidence type="ECO:0000313" key="6">
    <source>
        <dbReference type="EMBL" id="CAH0372315.1"/>
    </source>
</evidence>
<evidence type="ECO:0000259" key="5">
    <source>
        <dbReference type="PROSITE" id="PS50002"/>
    </source>
</evidence>
<dbReference type="Pfam" id="PF00018">
    <property type="entry name" value="SH3_1"/>
    <property type="match status" value="1"/>
</dbReference>
<evidence type="ECO:0000256" key="2">
    <source>
        <dbReference type="PROSITE-ProRule" id="PRU00192"/>
    </source>
</evidence>
<keyword evidence="1 2" id="KW-0728">SH3 domain</keyword>
<feature type="compositionally biased region" description="Basic and acidic residues" evidence="3">
    <location>
        <begin position="553"/>
        <end position="563"/>
    </location>
</feature>
<dbReference type="SUPFAM" id="SSF50044">
    <property type="entry name" value="SH3-domain"/>
    <property type="match status" value="1"/>
</dbReference>
<dbReference type="SMART" id="SM00326">
    <property type="entry name" value="SH3"/>
    <property type="match status" value="1"/>
</dbReference>
<dbReference type="Gene3D" id="2.30.30.40">
    <property type="entry name" value="SH3 Domains"/>
    <property type="match status" value="1"/>
</dbReference>
<dbReference type="Proteomes" id="UP000789595">
    <property type="component" value="Unassembled WGS sequence"/>
</dbReference>
<feature type="region of interest" description="Disordered" evidence="3">
    <location>
        <begin position="144"/>
        <end position="218"/>
    </location>
</feature>
<keyword evidence="4" id="KW-0732">Signal</keyword>
<dbReference type="EMBL" id="CAKKNE010000003">
    <property type="protein sequence ID" value="CAH0372315.1"/>
    <property type="molecule type" value="Genomic_DNA"/>
</dbReference>
<dbReference type="OrthoDB" id="10255964at2759"/>
<feature type="compositionally biased region" description="Basic and acidic residues" evidence="3">
    <location>
        <begin position="634"/>
        <end position="648"/>
    </location>
</feature>
<feature type="compositionally biased region" description="Low complexity" evidence="3">
    <location>
        <begin position="441"/>
        <end position="456"/>
    </location>
</feature>
<protein>
    <recommendedName>
        <fullName evidence="5">SH3 domain-containing protein</fullName>
    </recommendedName>
</protein>
<name>A0A8J2WL06_9STRA</name>
<gene>
    <name evidence="6" type="ORF">PECAL_3P23000</name>
</gene>
<proteinExistence type="predicted"/>
<feature type="compositionally biased region" description="Basic and acidic residues" evidence="3">
    <location>
        <begin position="147"/>
        <end position="156"/>
    </location>
</feature>
<feature type="compositionally biased region" description="Low complexity" evidence="3">
    <location>
        <begin position="506"/>
        <end position="521"/>
    </location>
</feature>
<organism evidence="6 7">
    <name type="scientific">Pelagomonas calceolata</name>
    <dbReference type="NCBI Taxonomy" id="35677"/>
    <lineage>
        <taxon>Eukaryota</taxon>
        <taxon>Sar</taxon>
        <taxon>Stramenopiles</taxon>
        <taxon>Ochrophyta</taxon>
        <taxon>Pelagophyceae</taxon>
        <taxon>Pelagomonadales</taxon>
        <taxon>Pelagomonadaceae</taxon>
        <taxon>Pelagomonas</taxon>
    </lineage>
</organism>
<feature type="compositionally biased region" description="Basic and acidic residues" evidence="3">
    <location>
        <begin position="578"/>
        <end position="587"/>
    </location>
</feature>
<feature type="compositionally biased region" description="Low complexity" evidence="3">
    <location>
        <begin position="659"/>
        <end position="672"/>
    </location>
</feature>
<accession>A0A8J2WL06</accession>
<feature type="compositionally biased region" description="Basic and acidic residues" evidence="3">
    <location>
        <begin position="335"/>
        <end position="354"/>
    </location>
</feature>
<evidence type="ECO:0000256" key="3">
    <source>
        <dbReference type="SAM" id="MobiDB-lite"/>
    </source>
</evidence>
<feature type="region of interest" description="Disordered" evidence="3">
    <location>
        <begin position="335"/>
        <end position="369"/>
    </location>
</feature>
<feature type="compositionally biased region" description="Low complexity" evidence="3">
    <location>
        <begin position="415"/>
        <end position="432"/>
    </location>
</feature>
<evidence type="ECO:0000256" key="1">
    <source>
        <dbReference type="ARBA" id="ARBA00022443"/>
    </source>
</evidence>
<feature type="compositionally biased region" description="Low complexity" evidence="3">
    <location>
        <begin position="617"/>
        <end position="632"/>
    </location>
</feature>
<dbReference type="PROSITE" id="PS50002">
    <property type="entry name" value="SH3"/>
    <property type="match status" value="1"/>
</dbReference>
<evidence type="ECO:0000313" key="7">
    <source>
        <dbReference type="Proteomes" id="UP000789595"/>
    </source>
</evidence>
<dbReference type="InterPro" id="IPR001452">
    <property type="entry name" value="SH3_domain"/>
</dbReference>
<evidence type="ECO:0000256" key="4">
    <source>
        <dbReference type="SAM" id="SignalP"/>
    </source>
</evidence>
<sequence>MARLVIALAASAAALTQEEAQCVASFNGGQTFVMSGDSNMRYEFLALNEFVEKGTVMSSLSRNGDKNKGQIDTLSFWTDVPIPQYDPLRTKDGSHMRRMDKKYKSGGSASFFFLQKTWQDFFGDSKGPKQACAGARNCVMIYNTQRPTEEPGDPTRKPTKKPTPQPSRAPTYKPSAQPSREPTDKPTPKPSTSKPTPQPTTPKPTNTPLGCPRVRLADDCPRQRPPSCGAGGHAPGDFCEGDGACEITDEVKNCAYASRRRLQDESNAAVYVVRVAAPTMAPTAKPRPKKSSSSASDVPAWGFAVAAAALVLFVVAICACYVAGKEARACLDGDERCDQEEDVKPRRLPSELRKARSQGPLPAKVDYDSDSDDDLARLRMLRAKKGLPPILREETKVGDISPLTPEAKRRSRGRASTPDAEALAAAAAASSTRRPDRRRGLGPADGLAAGTTRADGAGAGSDRRRGLGPADAAAGTSAYWARKSPDRRAAPAFSPATGRAPPPSTRSLAAAGAAAGAGAALARRRSSDMDTVRRSTSDMDRSAPSPPRAHRRTPSDMDIRGDSPVDLEMAAGAGARGLARDRRRDRSPPPPRDVAWSPPRTSSESRRPREAPPVAPPVARSASSHSSARSPSYYRDRASRTASRDYSRPSRQTSAETFATPSSLAYAAPAASRPDRRRGLGPADGAGAAGSTYAAPAAPRRSAPRAVAYATCVDAFRAVRPGELSLRAGDRVAILDSSDAVWWTGSCRGASGKFPCYHVDHVSTSPDASVVAPRASPRRYY</sequence>